<protein>
    <submittedName>
        <fullName evidence="1">Uncharacterized protein</fullName>
    </submittedName>
</protein>
<dbReference type="InterPro" id="IPR049249">
    <property type="entry name" value="DUF6882"/>
</dbReference>
<proteinExistence type="predicted"/>
<dbReference type="OrthoDB" id="5674923at2"/>
<dbReference type="Pfam" id="PF21813">
    <property type="entry name" value="DUF6882"/>
    <property type="match status" value="1"/>
</dbReference>
<name>A0A2S5TJM4_9GAMM</name>
<organism evidence="1 2">
    <name type="scientific">Solimonas fluminis</name>
    <dbReference type="NCBI Taxonomy" id="2086571"/>
    <lineage>
        <taxon>Bacteria</taxon>
        <taxon>Pseudomonadati</taxon>
        <taxon>Pseudomonadota</taxon>
        <taxon>Gammaproteobacteria</taxon>
        <taxon>Nevskiales</taxon>
        <taxon>Nevskiaceae</taxon>
        <taxon>Solimonas</taxon>
    </lineage>
</organism>
<keyword evidence="2" id="KW-1185">Reference proteome</keyword>
<comment type="caution">
    <text evidence="1">The sequence shown here is derived from an EMBL/GenBank/DDBJ whole genome shotgun (WGS) entry which is preliminary data.</text>
</comment>
<reference evidence="1 2" key="1">
    <citation type="submission" date="2018-02" db="EMBL/GenBank/DDBJ databases">
        <title>Genome sequencing of Solimonas sp. HR-BB.</title>
        <authorList>
            <person name="Lee Y."/>
            <person name="Jeon C.O."/>
        </authorList>
    </citation>
    <scope>NUCLEOTIDE SEQUENCE [LARGE SCALE GENOMIC DNA]</scope>
    <source>
        <strain evidence="1 2">HR-BB</strain>
    </source>
</reference>
<dbReference type="EMBL" id="PSNW01000002">
    <property type="protein sequence ID" value="PPE75196.1"/>
    <property type="molecule type" value="Genomic_DNA"/>
</dbReference>
<accession>A0A2S5TJM4</accession>
<dbReference type="AlphaFoldDB" id="A0A2S5TJM4"/>
<gene>
    <name evidence="1" type="ORF">C3942_05850</name>
</gene>
<evidence type="ECO:0000313" key="2">
    <source>
        <dbReference type="Proteomes" id="UP000238220"/>
    </source>
</evidence>
<sequence>MTEEEFEAFVDAAHDELHDKQQALADRHGIGKFARWWFDQNIGRLQFFDADDRLALEAEVIEAGSYSPRSNTWMWAWANPSLLAPLRERASRLRALEELTGYEIFGRDHAFEIEDEAMAWELAAIAVKHLGAMGCYRAPSSKQDGPRTFFALMGLHRRP</sequence>
<evidence type="ECO:0000313" key="1">
    <source>
        <dbReference type="EMBL" id="PPE75196.1"/>
    </source>
</evidence>
<dbReference type="RefSeq" id="WP_104229422.1">
    <property type="nucleotide sequence ID" value="NZ_PSNW01000002.1"/>
</dbReference>
<dbReference type="Proteomes" id="UP000238220">
    <property type="component" value="Unassembled WGS sequence"/>
</dbReference>